<name>A0A0C2WYS0_SERVB</name>
<dbReference type="Pfam" id="PF01204">
    <property type="entry name" value="Trehalase"/>
    <property type="match status" value="2"/>
</dbReference>
<organism evidence="7 8">
    <name type="scientific">Serendipita vermifera MAFF 305830</name>
    <dbReference type="NCBI Taxonomy" id="933852"/>
    <lineage>
        <taxon>Eukaryota</taxon>
        <taxon>Fungi</taxon>
        <taxon>Dikarya</taxon>
        <taxon>Basidiomycota</taxon>
        <taxon>Agaricomycotina</taxon>
        <taxon>Agaricomycetes</taxon>
        <taxon>Sebacinales</taxon>
        <taxon>Serendipitaceae</taxon>
        <taxon>Serendipita</taxon>
    </lineage>
</organism>
<feature type="compositionally biased region" description="Low complexity" evidence="5">
    <location>
        <begin position="31"/>
        <end position="57"/>
    </location>
</feature>
<feature type="chain" id="PRO_5002170480" description="Trehalase" evidence="6">
    <location>
        <begin position="24"/>
        <end position="783"/>
    </location>
</feature>
<evidence type="ECO:0000256" key="4">
    <source>
        <dbReference type="RuleBase" id="RU361180"/>
    </source>
</evidence>
<evidence type="ECO:0000256" key="1">
    <source>
        <dbReference type="ARBA" id="ARBA00005615"/>
    </source>
</evidence>
<feature type="region of interest" description="Disordered" evidence="5">
    <location>
        <begin position="29"/>
        <end position="62"/>
    </location>
</feature>
<dbReference type="PROSITE" id="PS00928">
    <property type="entry name" value="TREHALASE_2"/>
    <property type="match status" value="1"/>
</dbReference>
<evidence type="ECO:0000256" key="3">
    <source>
        <dbReference type="ARBA" id="ARBA00023295"/>
    </source>
</evidence>
<evidence type="ECO:0000256" key="5">
    <source>
        <dbReference type="SAM" id="MobiDB-lite"/>
    </source>
</evidence>
<dbReference type="PANTHER" id="PTHR23403:SF1">
    <property type="entry name" value="TREHALASE"/>
    <property type="match status" value="1"/>
</dbReference>
<protein>
    <recommendedName>
        <fullName evidence="4">Trehalase</fullName>
        <ecNumber evidence="4">3.2.1.28</ecNumber>
    </recommendedName>
    <alternativeName>
        <fullName evidence="4">Alpha-trehalose glucohydrolase</fullName>
    </alternativeName>
</protein>
<proteinExistence type="inferred from homology"/>
<dbReference type="InterPro" id="IPR008928">
    <property type="entry name" value="6-hairpin_glycosidase_sf"/>
</dbReference>
<sequence>MKSSARLAWALSTAAATFWSANAQAVTTSTGSRPSLTVSSTSGSHSATGAATPTTSSQNTDTSIVTATPSVTASLSDPLPSQAALPPVQAWCPSKIFCAGKILQTINVASPYPDSKTIVDKPTNGTANSAIAAFDAFGNNITYGQVVDFLEDHFQGEGLELEATTLSDFPASPAAFSRIPDPYVKGFTLAVHKIWNLLIRDTNESQICMGGECESSLIPLNHTFVVRGGRFREQYYWDSKFILDGLLKSELYSVANSTLHNFMDEIERFGFIPNGGRIYYLNRSQPPVFITMVLSYYNQTRDAATLSRALPIMEKELTWWQTNRSIRIKSPYTNQTRVVYHYNVNNTAPRPESYAADYEAANGEDLSTPHTDAEKGALYAELASGAESGWDYSSRWAKNPHLGNATNQTPLLRTLNVRNTTAVDLNAILYKAHIDLAKLYTFSAKSLARRVLKRADEEKASYHRDQAATLKTAILDLFWDKDRLGFYDFNTTSNARNEQLTAAHWCPLWAGIIPNEVKSNATAAFGAFSSLNLVMRKYNGTIPATFITTGLQWDFPNAWPPHIYFALEALANVPANVCRAAIPTPQDGNSWNLLPSNHLGITQDQLPLQTTDGNNTAPAGSDINALNGTVYNGGNATEGEGWVKELQREIANRYMTSVFCSWYATGGELPGLLPRLSNETLNLTSSTDQNGHLFERFSALDVDGAGRGGEYAVQAGFGWTNGVLLWIASEYKDVLVRPICPNITEQAISANANTPNGGVARVIVHGALFGLVACVLTAVGMLL</sequence>
<dbReference type="HOGENOM" id="CLU_006451_4_0_1"/>
<keyword evidence="6" id="KW-0732">Signal</keyword>
<dbReference type="EMBL" id="KN824355">
    <property type="protein sequence ID" value="KIM22467.1"/>
    <property type="molecule type" value="Genomic_DNA"/>
</dbReference>
<dbReference type="SUPFAM" id="SSF48208">
    <property type="entry name" value="Six-hairpin glycosidases"/>
    <property type="match status" value="1"/>
</dbReference>
<evidence type="ECO:0000256" key="6">
    <source>
        <dbReference type="SAM" id="SignalP"/>
    </source>
</evidence>
<dbReference type="STRING" id="933852.A0A0C2WYS0"/>
<accession>A0A0C2WYS0</accession>
<keyword evidence="3 4" id="KW-0326">Glycosidase</keyword>
<dbReference type="InterPro" id="IPR018232">
    <property type="entry name" value="Glyco_hydro_37_CS"/>
</dbReference>
<dbReference type="GO" id="GO:0004555">
    <property type="term" value="F:alpha,alpha-trehalase activity"/>
    <property type="evidence" value="ECO:0007669"/>
    <property type="project" value="UniProtKB-EC"/>
</dbReference>
<evidence type="ECO:0000313" key="8">
    <source>
        <dbReference type="Proteomes" id="UP000054097"/>
    </source>
</evidence>
<dbReference type="Proteomes" id="UP000054097">
    <property type="component" value="Unassembled WGS sequence"/>
</dbReference>
<dbReference type="Gene3D" id="1.50.10.10">
    <property type="match status" value="1"/>
</dbReference>
<evidence type="ECO:0000313" key="7">
    <source>
        <dbReference type="EMBL" id="KIM22467.1"/>
    </source>
</evidence>
<evidence type="ECO:0000256" key="2">
    <source>
        <dbReference type="ARBA" id="ARBA00022801"/>
    </source>
</evidence>
<feature type="signal peptide" evidence="6">
    <location>
        <begin position="1"/>
        <end position="23"/>
    </location>
</feature>
<dbReference type="AlphaFoldDB" id="A0A0C2WYS0"/>
<dbReference type="PRINTS" id="PR00744">
    <property type="entry name" value="GLHYDRLASE37"/>
</dbReference>
<dbReference type="OrthoDB" id="3542292at2759"/>
<comment type="similarity">
    <text evidence="1 4">Belongs to the glycosyl hydrolase 37 family.</text>
</comment>
<dbReference type="EC" id="3.2.1.28" evidence="4"/>
<dbReference type="PANTHER" id="PTHR23403">
    <property type="entry name" value="TREHALASE"/>
    <property type="match status" value="1"/>
</dbReference>
<reference evidence="7 8" key="1">
    <citation type="submission" date="2014-04" db="EMBL/GenBank/DDBJ databases">
        <authorList>
            <consortium name="DOE Joint Genome Institute"/>
            <person name="Kuo A."/>
            <person name="Zuccaro A."/>
            <person name="Kohler A."/>
            <person name="Nagy L.G."/>
            <person name="Floudas D."/>
            <person name="Copeland A."/>
            <person name="Barry K.W."/>
            <person name="Cichocki N."/>
            <person name="Veneault-Fourrey C."/>
            <person name="LaButti K."/>
            <person name="Lindquist E.A."/>
            <person name="Lipzen A."/>
            <person name="Lundell T."/>
            <person name="Morin E."/>
            <person name="Murat C."/>
            <person name="Sun H."/>
            <person name="Tunlid A."/>
            <person name="Henrissat B."/>
            <person name="Grigoriev I.V."/>
            <person name="Hibbett D.S."/>
            <person name="Martin F."/>
            <person name="Nordberg H.P."/>
            <person name="Cantor M.N."/>
            <person name="Hua S.X."/>
        </authorList>
    </citation>
    <scope>NUCLEOTIDE SEQUENCE [LARGE SCALE GENOMIC DNA]</scope>
    <source>
        <strain evidence="7 8">MAFF 305830</strain>
    </source>
</reference>
<dbReference type="GO" id="GO:0005993">
    <property type="term" value="P:trehalose catabolic process"/>
    <property type="evidence" value="ECO:0007669"/>
    <property type="project" value="TreeGrafter"/>
</dbReference>
<gene>
    <name evidence="7" type="ORF">M408DRAFT_332910</name>
</gene>
<reference evidence="8" key="2">
    <citation type="submission" date="2015-01" db="EMBL/GenBank/DDBJ databases">
        <title>Evolutionary Origins and Diversification of the Mycorrhizal Mutualists.</title>
        <authorList>
            <consortium name="DOE Joint Genome Institute"/>
            <consortium name="Mycorrhizal Genomics Consortium"/>
            <person name="Kohler A."/>
            <person name="Kuo A."/>
            <person name="Nagy L.G."/>
            <person name="Floudas D."/>
            <person name="Copeland A."/>
            <person name="Barry K.W."/>
            <person name="Cichocki N."/>
            <person name="Veneault-Fourrey C."/>
            <person name="LaButti K."/>
            <person name="Lindquist E.A."/>
            <person name="Lipzen A."/>
            <person name="Lundell T."/>
            <person name="Morin E."/>
            <person name="Murat C."/>
            <person name="Riley R."/>
            <person name="Ohm R."/>
            <person name="Sun H."/>
            <person name="Tunlid A."/>
            <person name="Henrissat B."/>
            <person name="Grigoriev I.V."/>
            <person name="Hibbett D.S."/>
            <person name="Martin F."/>
        </authorList>
    </citation>
    <scope>NUCLEOTIDE SEQUENCE [LARGE SCALE GENOMIC DNA]</scope>
    <source>
        <strain evidence="8">MAFF 305830</strain>
    </source>
</reference>
<dbReference type="InterPro" id="IPR001661">
    <property type="entry name" value="Glyco_hydro_37"/>
</dbReference>
<keyword evidence="2 4" id="KW-0378">Hydrolase</keyword>
<dbReference type="InterPro" id="IPR012341">
    <property type="entry name" value="6hp_glycosidase-like_sf"/>
</dbReference>
<keyword evidence="8" id="KW-1185">Reference proteome</keyword>
<comment type="catalytic activity">
    <reaction evidence="4">
        <text>alpha,alpha-trehalose + H2O = alpha-D-glucose + beta-D-glucose</text>
        <dbReference type="Rhea" id="RHEA:32675"/>
        <dbReference type="ChEBI" id="CHEBI:15377"/>
        <dbReference type="ChEBI" id="CHEBI:15903"/>
        <dbReference type="ChEBI" id="CHEBI:16551"/>
        <dbReference type="ChEBI" id="CHEBI:17925"/>
        <dbReference type="EC" id="3.2.1.28"/>
    </reaction>
</comment>